<dbReference type="SUPFAM" id="SSF52151">
    <property type="entry name" value="FabD/lysophospholipase-like"/>
    <property type="match status" value="1"/>
</dbReference>
<evidence type="ECO:0000313" key="7">
    <source>
        <dbReference type="Proteomes" id="UP001220324"/>
    </source>
</evidence>
<comment type="caution">
    <text evidence="6">The sequence shown here is derived from an EMBL/GenBank/DDBJ whole genome shotgun (WGS) entry which is preliminary data.</text>
</comment>
<evidence type="ECO:0000256" key="1">
    <source>
        <dbReference type="ARBA" id="ARBA00012878"/>
    </source>
</evidence>
<dbReference type="InterPro" id="IPR003965">
    <property type="entry name" value="Fatty_acid_synthase"/>
</dbReference>
<dbReference type="InterPro" id="IPR016035">
    <property type="entry name" value="Acyl_Trfase/lysoPLipase"/>
</dbReference>
<evidence type="ECO:0000256" key="4">
    <source>
        <dbReference type="ARBA" id="ARBA00048237"/>
    </source>
</evidence>
<keyword evidence="3" id="KW-0511">Multifunctional enzyme</keyword>
<dbReference type="PANTHER" id="PTHR10982:SF21">
    <property type="entry name" value="FATTY ACID SYNTHASE SUBUNIT BETA"/>
    <property type="match status" value="1"/>
</dbReference>
<evidence type="ECO:0000313" key="6">
    <source>
        <dbReference type="EMBL" id="KAJ5556944.1"/>
    </source>
</evidence>
<dbReference type="Proteomes" id="UP001220324">
    <property type="component" value="Unassembled WGS sequence"/>
</dbReference>
<dbReference type="Gene3D" id="3.40.366.10">
    <property type="entry name" value="Malonyl-Coenzyme A Acyl Carrier Protein, domain 2"/>
    <property type="match status" value="1"/>
</dbReference>
<dbReference type="EC" id="2.3.1.86" evidence="1"/>
<comment type="catalytic activity">
    <reaction evidence="4">
        <text>acetyl-CoA + n malonyl-CoA + 2n NADPH + 4n H(+) = a long-chain-acyl-CoA + n CoA + n CO2 + 2n NADP(+).</text>
        <dbReference type="EC" id="2.3.1.86"/>
    </reaction>
</comment>
<dbReference type="InterPro" id="IPR001227">
    <property type="entry name" value="Ac_transferase_dom_sf"/>
</dbReference>
<name>A0AAD6D6L6_9EURO</name>
<keyword evidence="2" id="KW-0808">Transferase</keyword>
<evidence type="ECO:0000256" key="3">
    <source>
        <dbReference type="ARBA" id="ARBA00023268"/>
    </source>
</evidence>
<sequence length="85" mass="9525">MSYTFSDPRGLLFSTQFAQPIIMLLEQAAMADLKHRGEIQEGACFAGHSLGEYGALSAFADFMRFEDQLQVVFYRGLAMQLVIAR</sequence>
<organism evidence="6 7">
    <name type="scientific">Penicillium frequentans</name>
    <dbReference type="NCBI Taxonomy" id="3151616"/>
    <lineage>
        <taxon>Eukaryota</taxon>
        <taxon>Fungi</taxon>
        <taxon>Dikarya</taxon>
        <taxon>Ascomycota</taxon>
        <taxon>Pezizomycotina</taxon>
        <taxon>Eurotiomycetes</taxon>
        <taxon>Eurotiomycetidae</taxon>
        <taxon>Eurotiales</taxon>
        <taxon>Aspergillaceae</taxon>
        <taxon>Penicillium</taxon>
    </lineage>
</organism>
<dbReference type="Pfam" id="PF00698">
    <property type="entry name" value="Acyl_transf_1"/>
    <property type="match status" value="1"/>
</dbReference>
<dbReference type="GO" id="GO:0006633">
    <property type="term" value="P:fatty acid biosynthetic process"/>
    <property type="evidence" value="ECO:0007669"/>
    <property type="project" value="InterPro"/>
</dbReference>
<dbReference type="GO" id="GO:0005835">
    <property type="term" value="C:fatty acid synthase complex"/>
    <property type="evidence" value="ECO:0007669"/>
    <property type="project" value="InterPro"/>
</dbReference>
<protein>
    <recommendedName>
        <fullName evidence="1">fatty-acyl-CoA synthase system</fullName>
        <ecNumber evidence="1">2.3.1.86</ecNumber>
    </recommendedName>
</protein>
<dbReference type="EMBL" id="JAQIZZ010000001">
    <property type="protein sequence ID" value="KAJ5556944.1"/>
    <property type="molecule type" value="Genomic_DNA"/>
</dbReference>
<evidence type="ECO:0000259" key="5">
    <source>
        <dbReference type="Pfam" id="PF00698"/>
    </source>
</evidence>
<accession>A0AAD6D6L6</accession>
<gene>
    <name evidence="6" type="ORF">N7494_000859</name>
</gene>
<dbReference type="GO" id="GO:0004312">
    <property type="term" value="F:fatty acid synthase activity"/>
    <property type="evidence" value="ECO:0007669"/>
    <property type="project" value="InterPro"/>
</dbReference>
<keyword evidence="7" id="KW-1185">Reference proteome</keyword>
<reference evidence="6 7" key="1">
    <citation type="journal article" date="2023" name="IMA Fungus">
        <title>Comparative genomic study of the Penicillium genus elucidates a diverse pangenome and 15 lateral gene transfer events.</title>
        <authorList>
            <person name="Petersen C."/>
            <person name="Sorensen T."/>
            <person name="Nielsen M.R."/>
            <person name="Sondergaard T.E."/>
            <person name="Sorensen J.L."/>
            <person name="Fitzpatrick D.A."/>
            <person name="Frisvad J.C."/>
            <person name="Nielsen K.L."/>
        </authorList>
    </citation>
    <scope>NUCLEOTIDE SEQUENCE [LARGE SCALE GENOMIC DNA]</scope>
    <source>
        <strain evidence="6 7">IBT 35679</strain>
    </source>
</reference>
<proteinExistence type="predicted"/>
<dbReference type="GO" id="GO:0004321">
    <property type="term" value="F:fatty-acyl-CoA synthase activity"/>
    <property type="evidence" value="ECO:0007669"/>
    <property type="project" value="UniProtKB-EC"/>
</dbReference>
<feature type="domain" description="Malonyl-CoA:ACP transacylase (MAT)" evidence="5">
    <location>
        <begin position="7"/>
        <end position="84"/>
    </location>
</feature>
<dbReference type="InterPro" id="IPR050830">
    <property type="entry name" value="Fungal_FAS"/>
</dbReference>
<dbReference type="InterPro" id="IPR014043">
    <property type="entry name" value="Acyl_transferase_dom"/>
</dbReference>
<dbReference type="PANTHER" id="PTHR10982">
    <property type="entry name" value="MALONYL COA-ACYL CARRIER PROTEIN TRANSACYLASE"/>
    <property type="match status" value="1"/>
</dbReference>
<evidence type="ECO:0000256" key="2">
    <source>
        <dbReference type="ARBA" id="ARBA00022679"/>
    </source>
</evidence>
<dbReference type="PRINTS" id="PR01483">
    <property type="entry name" value="FASYNTHASE"/>
</dbReference>
<dbReference type="AlphaFoldDB" id="A0AAD6D6L6"/>